<reference evidence="6 7" key="1">
    <citation type="submission" date="2017-01" db="EMBL/GenBank/DDBJ databases">
        <authorList>
            <person name="Mah S.A."/>
            <person name="Swanson W.J."/>
            <person name="Moy G.W."/>
            <person name="Vacquier V.D."/>
        </authorList>
    </citation>
    <scope>NUCLEOTIDE SEQUENCE [LARGE SCALE GENOMIC DNA]</scope>
    <source>
        <strain evidence="6 7">DCY110</strain>
    </source>
</reference>
<protein>
    <recommendedName>
        <fullName evidence="5">Zinc finger DksA/TraR C4-type domain-containing protein</fullName>
    </recommendedName>
</protein>
<dbReference type="GO" id="GO:0008270">
    <property type="term" value="F:zinc ion binding"/>
    <property type="evidence" value="ECO:0007669"/>
    <property type="project" value="UniProtKB-KW"/>
</dbReference>
<dbReference type="AlphaFoldDB" id="A0A1P8K3I3"/>
<evidence type="ECO:0000313" key="6">
    <source>
        <dbReference type="EMBL" id="APW40565.1"/>
    </source>
</evidence>
<evidence type="ECO:0000256" key="3">
    <source>
        <dbReference type="ARBA" id="ARBA00022833"/>
    </source>
</evidence>
<sequence>MDHTEVLRWLEARSDELRAEIAAAQRLPDRSHEVGDFKDEATDSLASTVSGAEVERDLAELRDNEHTLAIIRQGRYGLCEDCAEPIEAARLQARPASTRCLACQEAAERRPQAAGS</sequence>
<evidence type="ECO:0000313" key="7">
    <source>
        <dbReference type="Proteomes" id="UP000186609"/>
    </source>
</evidence>
<dbReference type="PANTHER" id="PTHR33823:SF4">
    <property type="entry name" value="GENERAL STRESS PROTEIN 16O"/>
    <property type="match status" value="1"/>
</dbReference>
<dbReference type="Pfam" id="PF01258">
    <property type="entry name" value="zf-dskA_traR"/>
    <property type="match status" value="1"/>
</dbReference>
<keyword evidence="2" id="KW-0863">Zinc-finger</keyword>
<dbReference type="InterPro" id="IPR020458">
    <property type="entry name" value="Znf_DskA_TraR_CS"/>
</dbReference>
<name>A0A1P8K3I3_9BURK</name>
<dbReference type="Gene3D" id="1.20.120.910">
    <property type="entry name" value="DksA, coiled-coil domain"/>
    <property type="match status" value="1"/>
</dbReference>
<evidence type="ECO:0000256" key="2">
    <source>
        <dbReference type="ARBA" id="ARBA00022771"/>
    </source>
</evidence>
<dbReference type="SUPFAM" id="SSF57716">
    <property type="entry name" value="Glucocorticoid receptor-like (DNA-binding domain)"/>
    <property type="match status" value="1"/>
</dbReference>
<evidence type="ECO:0000256" key="1">
    <source>
        <dbReference type="ARBA" id="ARBA00022723"/>
    </source>
</evidence>
<accession>A0A1P8K3I3</accession>
<keyword evidence="7" id="KW-1185">Reference proteome</keyword>
<dbReference type="Proteomes" id="UP000186609">
    <property type="component" value="Chromosome"/>
</dbReference>
<dbReference type="PROSITE" id="PS51128">
    <property type="entry name" value="ZF_DKSA_2"/>
    <property type="match status" value="1"/>
</dbReference>
<dbReference type="InterPro" id="IPR000962">
    <property type="entry name" value="Znf_DskA_TraR"/>
</dbReference>
<dbReference type="PANTHER" id="PTHR33823">
    <property type="entry name" value="RNA POLYMERASE-BINDING TRANSCRIPTION FACTOR DKSA-RELATED"/>
    <property type="match status" value="1"/>
</dbReference>
<organism evidence="6 7">
    <name type="scientific">Rhodoferax koreensis</name>
    <dbReference type="NCBI Taxonomy" id="1842727"/>
    <lineage>
        <taxon>Bacteria</taxon>
        <taxon>Pseudomonadati</taxon>
        <taxon>Pseudomonadota</taxon>
        <taxon>Betaproteobacteria</taxon>
        <taxon>Burkholderiales</taxon>
        <taxon>Comamonadaceae</taxon>
        <taxon>Rhodoferax</taxon>
    </lineage>
</organism>
<dbReference type="PROSITE" id="PS01102">
    <property type="entry name" value="ZF_DKSA_1"/>
    <property type="match status" value="1"/>
</dbReference>
<dbReference type="EMBL" id="CP019236">
    <property type="protein sequence ID" value="APW40565.1"/>
    <property type="molecule type" value="Genomic_DNA"/>
</dbReference>
<feature type="zinc finger region" description="dksA C4-type" evidence="4">
    <location>
        <begin position="79"/>
        <end position="103"/>
    </location>
</feature>
<gene>
    <name evidence="6" type="ORF">RD110_08635</name>
</gene>
<evidence type="ECO:0000259" key="5">
    <source>
        <dbReference type="Pfam" id="PF01258"/>
    </source>
</evidence>
<feature type="domain" description="Zinc finger DksA/TraR C4-type" evidence="5">
    <location>
        <begin position="74"/>
        <end position="109"/>
    </location>
</feature>
<evidence type="ECO:0000256" key="4">
    <source>
        <dbReference type="PROSITE-ProRule" id="PRU00510"/>
    </source>
</evidence>
<dbReference type="KEGG" id="rhy:RD110_08635"/>
<keyword evidence="1" id="KW-0479">Metal-binding</keyword>
<proteinExistence type="predicted"/>
<keyword evidence="3" id="KW-0862">Zinc</keyword>
<dbReference type="STRING" id="1842727.RD110_08635"/>